<evidence type="ECO:0000313" key="3">
    <source>
        <dbReference type="EMBL" id="MFD1126651.1"/>
    </source>
</evidence>
<evidence type="ECO:0000259" key="2">
    <source>
        <dbReference type="Pfam" id="PF18857"/>
    </source>
</evidence>
<evidence type="ECO:0000256" key="1">
    <source>
        <dbReference type="SAM" id="MobiDB-lite"/>
    </source>
</evidence>
<evidence type="ECO:0000313" key="4">
    <source>
        <dbReference type="Proteomes" id="UP001597169"/>
    </source>
</evidence>
<dbReference type="EMBL" id="JBHTKX010000001">
    <property type="protein sequence ID" value="MFD1126651.1"/>
    <property type="molecule type" value="Genomic_DNA"/>
</dbReference>
<keyword evidence="4" id="KW-1185">Reference proteome</keyword>
<feature type="compositionally biased region" description="Basic and acidic residues" evidence="1">
    <location>
        <begin position="1"/>
        <end position="10"/>
    </location>
</feature>
<feature type="region of interest" description="Disordered" evidence="1">
    <location>
        <begin position="1"/>
        <end position="54"/>
    </location>
</feature>
<dbReference type="RefSeq" id="WP_379292266.1">
    <property type="nucleotide sequence ID" value="NZ_JBHTKX010000001.1"/>
</dbReference>
<dbReference type="Proteomes" id="UP001597169">
    <property type="component" value="Unassembled WGS sequence"/>
</dbReference>
<comment type="caution">
    <text evidence="3">The sequence shown here is derived from an EMBL/GenBank/DDBJ whole genome shotgun (WGS) entry which is preliminary data.</text>
</comment>
<feature type="domain" description="Large polyvalent protein associated" evidence="2">
    <location>
        <begin position="968"/>
        <end position="1142"/>
    </location>
</feature>
<proteinExistence type="predicted"/>
<accession>A0ABW3PXK9</accession>
<dbReference type="Pfam" id="PF18857">
    <property type="entry name" value="LPD38"/>
    <property type="match status" value="1"/>
</dbReference>
<feature type="compositionally biased region" description="Basic and acidic residues" evidence="1">
    <location>
        <begin position="44"/>
        <end position="54"/>
    </location>
</feature>
<dbReference type="InterPro" id="IPR040561">
    <property type="entry name" value="LPD38"/>
</dbReference>
<protein>
    <submittedName>
        <fullName evidence="3">LPD38 domain-containing protein</fullName>
    </submittedName>
</protein>
<organism evidence="3 4">
    <name type="scientific">Paenibacillus provencensis</name>
    <dbReference type="NCBI Taxonomy" id="441151"/>
    <lineage>
        <taxon>Bacteria</taxon>
        <taxon>Bacillati</taxon>
        <taxon>Bacillota</taxon>
        <taxon>Bacilli</taxon>
        <taxon>Bacillales</taxon>
        <taxon>Paenibacillaceae</taxon>
        <taxon>Paenibacillus</taxon>
    </lineage>
</organism>
<sequence>MASKYDEYRKALGLQPSSGKGSKYDQYRKSLGLDQPRNVTRTSTPKEKKPSKYDNYRMATGMIPDTRPVEERKTPAQKIAELPDHITSFGIDRITGSTLYQATQGNRQAINEYKDATGREIKPIQGPPTPSQHQLNENIINTKARESAFANAVAPYSRFMNDLTYGNKAGQFVTRAIGTGGGMLLGTPSQAPASTGNQTADKVADVLGVAGGIVGAGFNPSAGGNLITAPLRGVSGALNTRAGQALTGGVSRATRVSHPVARAGIEGAATGVIGGVAAGLVQGQDSNRDILTNAGLGAGLGAVGDIAARGIGNAINRRAAARTTPDITARPGTTVSQTVELPQPNRTTAQAAAAAPEAEAMRGNWFTNLFGNMGVGISPFSSNRRVNAGPLTTADQIVRNSIRNDAKGLAEEAAATARAGYQNFVDRLSPLKRFGDNTYEAAMDTARSNNLANTVIRDKFVTPEGTVIGEGLNNIFKKVQRGQDDAFVDYITLRHARTRVARGERVYNEDLGMTPEKIQERIDMYDKRFPGFAQIADEWDGFNDNVLQTFGVNEGLITQQMKDQLREQNPNYSPMRRQFSRSEKPGKKFIAKSTSSSFSGQKAPLQKVSPTGSVRDIVDPRKTTVEMVGAWTNAAMNNRVMQEMVSAISRDPDRFKGIAEIVQKPDDKKDLRSVLFEDGMDGFAEEINSDFRNLFNRTRLDQENIVRAMVNGEPVYLQVYDPEVVKTLMGMGPQASNLLLDFAEVLSNATKRGATGALAPIFAVKGATMDLVQSAIQAKNPAKQAAYTVYGILSGIGDRLNIPGLRNLAQDFRRSGGEYSAALKGDRKLNRSITDMTRDPLLSPKGVAKGVRNVVAAPFRALEEVGNIAENAPRMAAFKQELDRLGGERTPDNVRKAMDAAREVTVNFSRRGAKSRDLEALIPYNNAAVQGTYRIMKSFKDNPVRTGLTIGAVAVLPKMYEYMQFADDEDYQKLPARERYRNLFISKNDDGTFVKIPMEPAYNSFGQITISALQSLKDGDPQAFKGAADALANVWLPPVATGALQGITQGTGLEGSIEGSLNATIAAPFVATTSNRSFTGAPIESRSLENYSPENRYDERTSSVAIQLGQYLKMSPKKIDYLLRAYGGDPARLLLPLTSEQGSGNIRNTLLKNFIADPEFTNNLSTDFYNAKDNLNQAYYDTRDGRGEAPEWYSDEIRKLVTSQAAGSPSKRLSELNKEKREIGANKSLSAKQKADRQRDVQRQINEIYIDVNQQLEEAGVPLK</sequence>
<name>A0ABW3PXK9_9BACL</name>
<feature type="region of interest" description="Disordered" evidence="1">
    <location>
        <begin position="592"/>
        <end position="615"/>
    </location>
</feature>
<gene>
    <name evidence="3" type="ORF">ACFQ3J_00485</name>
</gene>
<reference evidence="4" key="1">
    <citation type="journal article" date="2019" name="Int. J. Syst. Evol. Microbiol.">
        <title>The Global Catalogue of Microorganisms (GCM) 10K type strain sequencing project: providing services to taxonomists for standard genome sequencing and annotation.</title>
        <authorList>
            <consortium name="The Broad Institute Genomics Platform"/>
            <consortium name="The Broad Institute Genome Sequencing Center for Infectious Disease"/>
            <person name="Wu L."/>
            <person name="Ma J."/>
        </authorList>
    </citation>
    <scope>NUCLEOTIDE SEQUENCE [LARGE SCALE GENOMIC DNA]</scope>
    <source>
        <strain evidence="4">CCUG 53519</strain>
    </source>
</reference>